<dbReference type="Proteomes" id="UP000053477">
    <property type="component" value="Unassembled WGS sequence"/>
</dbReference>
<proteinExistence type="predicted"/>
<accession>A0A0H2S2K9</accession>
<feature type="compositionally biased region" description="Basic and acidic residues" evidence="1">
    <location>
        <begin position="1"/>
        <end position="12"/>
    </location>
</feature>
<organism evidence="2 3">
    <name type="scientific">Schizopora paradoxa</name>
    <dbReference type="NCBI Taxonomy" id="27342"/>
    <lineage>
        <taxon>Eukaryota</taxon>
        <taxon>Fungi</taxon>
        <taxon>Dikarya</taxon>
        <taxon>Basidiomycota</taxon>
        <taxon>Agaricomycotina</taxon>
        <taxon>Agaricomycetes</taxon>
        <taxon>Hymenochaetales</taxon>
        <taxon>Schizoporaceae</taxon>
        <taxon>Schizopora</taxon>
    </lineage>
</organism>
<feature type="region of interest" description="Disordered" evidence="1">
    <location>
        <begin position="1"/>
        <end position="23"/>
    </location>
</feature>
<name>A0A0H2S2K9_9AGAM</name>
<protein>
    <submittedName>
        <fullName evidence="2">Uncharacterized protein</fullName>
    </submittedName>
</protein>
<sequence length="334" mass="37252">MSLDRMRPERGDAVAMESRSSLEFDSARWSEYLGTKWRAVVRHPSSFEPGGMPLKLWKKRLKRSIRRRRDSPFTKGESDSKSASAEPPPPPTQQQRERTTTKSKCAKRAALAVASHGFDFLQQVSDSFGPLKSVVSGVGYMKNVWQNSKDNVQQARALRSDVQAFHDQVTDGLGCDSSAIPSPVVHSLIELDKALDQIDATTKPFIEDHFGSRLLHHKEHVKGLKDAQAKFRATKERFSMDCNLMTVLMFTNHIPSQREKLQIDSKETEENKVVLTMHPESLGRTEAHLFIDGETLFKSASTSVPPYTACEGGGCTMVRILLEIATGLLAPMAI</sequence>
<keyword evidence="3" id="KW-1185">Reference proteome</keyword>
<evidence type="ECO:0000313" key="3">
    <source>
        <dbReference type="Proteomes" id="UP000053477"/>
    </source>
</evidence>
<evidence type="ECO:0000256" key="1">
    <source>
        <dbReference type="SAM" id="MobiDB-lite"/>
    </source>
</evidence>
<dbReference type="InParanoid" id="A0A0H2S2K9"/>
<gene>
    <name evidence="2" type="ORF">SCHPADRAFT_925258</name>
</gene>
<evidence type="ECO:0000313" key="2">
    <source>
        <dbReference type="EMBL" id="KLO18269.1"/>
    </source>
</evidence>
<feature type="region of interest" description="Disordered" evidence="1">
    <location>
        <begin position="65"/>
        <end position="103"/>
    </location>
</feature>
<feature type="compositionally biased region" description="Basic and acidic residues" evidence="1">
    <location>
        <begin position="70"/>
        <end position="80"/>
    </location>
</feature>
<reference evidence="2 3" key="1">
    <citation type="submission" date="2015-04" db="EMBL/GenBank/DDBJ databases">
        <title>Complete genome sequence of Schizopora paradoxa KUC8140, a cosmopolitan wood degrader in East Asia.</title>
        <authorList>
            <consortium name="DOE Joint Genome Institute"/>
            <person name="Min B."/>
            <person name="Park H."/>
            <person name="Jang Y."/>
            <person name="Kim J.-J."/>
            <person name="Kim K.H."/>
            <person name="Pangilinan J."/>
            <person name="Lipzen A."/>
            <person name="Riley R."/>
            <person name="Grigoriev I.V."/>
            <person name="Spatafora J.W."/>
            <person name="Choi I.-G."/>
        </authorList>
    </citation>
    <scope>NUCLEOTIDE SEQUENCE [LARGE SCALE GENOMIC DNA]</scope>
    <source>
        <strain evidence="2 3">KUC8140</strain>
    </source>
</reference>
<dbReference type="AlphaFoldDB" id="A0A0H2S2K9"/>
<dbReference type="EMBL" id="KQ085896">
    <property type="protein sequence ID" value="KLO18269.1"/>
    <property type="molecule type" value="Genomic_DNA"/>
</dbReference>